<keyword evidence="1" id="KW-1133">Transmembrane helix</keyword>
<dbReference type="Proteomes" id="UP000823982">
    <property type="component" value="Unassembled WGS sequence"/>
</dbReference>
<keyword evidence="1" id="KW-0472">Membrane</keyword>
<keyword evidence="1" id="KW-0812">Transmembrane</keyword>
<accession>A0A9D1EMZ4</accession>
<dbReference type="EMBL" id="DVIR01000030">
    <property type="protein sequence ID" value="HIS24411.1"/>
    <property type="molecule type" value="Genomic_DNA"/>
</dbReference>
<name>A0A9D1EMZ4_9FIRM</name>
<protein>
    <recommendedName>
        <fullName evidence="4">DUF304 domain-containing protein</fullName>
    </recommendedName>
</protein>
<feature type="transmembrane region" description="Helical" evidence="1">
    <location>
        <begin position="39"/>
        <end position="63"/>
    </location>
</feature>
<evidence type="ECO:0008006" key="4">
    <source>
        <dbReference type="Google" id="ProtNLM"/>
    </source>
</evidence>
<reference evidence="2" key="1">
    <citation type="submission" date="2020-10" db="EMBL/GenBank/DDBJ databases">
        <authorList>
            <person name="Gilroy R."/>
        </authorList>
    </citation>
    <scope>NUCLEOTIDE SEQUENCE</scope>
    <source>
        <strain evidence="2">CHK157-1446</strain>
    </source>
</reference>
<comment type="caution">
    <text evidence="2">The sequence shown here is derived from an EMBL/GenBank/DDBJ whole genome shotgun (WGS) entry which is preliminary data.</text>
</comment>
<evidence type="ECO:0000256" key="1">
    <source>
        <dbReference type="SAM" id="Phobius"/>
    </source>
</evidence>
<dbReference type="AlphaFoldDB" id="A0A9D1EMZ4"/>
<organism evidence="2 3">
    <name type="scientific">Candidatus Faeciplasma gallinarum</name>
    <dbReference type="NCBI Taxonomy" id="2840799"/>
    <lineage>
        <taxon>Bacteria</taxon>
        <taxon>Bacillati</taxon>
        <taxon>Bacillota</taxon>
        <taxon>Clostridia</taxon>
        <taxon>Eubacteriales</taxon>
        <taxon>Oscillospiraceae</taxon>
        <taxon>Oscillospiraceae incertae sedis</taxon>
        <taxon>Candidatus Faeciplasma</taxon>
    </lineage>
</organism>
<gene>
    <name evidence="2" type="ORF">IAD01_03305</name>
</gene>
<evidence type="ECO:0000313" key="2">
    <source>
        <dbReference type="EMBL" id="HIS24411.1"/>
    </source>
</evidence>
<feature type="transmembrane region" description="Helical" evidence="1">
    <location>
        <begin position="12"/>
        <end position="33"/>
    </location>
</feature>
<evidence type="ECO:0000313" key="3">
    <source>
        <dbReference type="Proteomes" id="UP000823982"/>
    </source>
</evidence>
<sequence>MRKYQPKGAPLVIINLALLVVTAALTVLMRIYLVSFENIMIALICLFWITAVLFGFILLPAYFRRTVMYVSGAEISIHTGLFFYRRECMKISAVQYVTTISFPLSRFSGFNFILVRGLGGTLVLPFLKSDDCEDISNFIHLKITER</sequence>
<proteinExistence type="predicted"/>
<reference evidence="2" key="2">
    <citation type="journal article" date="2021" name="PeerJ">
        <title>Extensive microbial diversity within the chicken gut microbiome revealed by metagenomics and culture.</title>
        <authorList>
            <person name="Gilroy R."/>
            <person name="Ravi A."/>
            <person name="Getino M."/>
            <person name="Pursley I."/>
            <person name="Horton D.L."/>
            <person name="Alikhan N.F."/>
            <person name="Baker D."/>
            <person name="Gharbi K."/>
            <person name="Hall N."/>
            <person name="Watson M."/>
            <person name="Adriaenssens E.M."/>
            <person name="Foster-Nyarko E."/>
            <person name="Jarju S."/>
            <person name="Secka A."/>
            <person name="Antonio M."/>
            <person name="Oren A."/>
            <person name="Chaudhuri R.R."/>
            <person name="La Ragione R."/>
            <person name="Hildebrand F."/>
            <person name="Pallen M.J."/>
        </authorList>
    </citation>
    <scope>NUCLEOTIDE SEQUENCE</scope>
    <source>
        <strain evidence="2">CHK157-1446</strain>
    </source>
</reference>